<evidence type="ECO:0000313" key="2">
    <source>
        <dbReference type="Proteomes" id="UP000018031"/>
    </source>
</evidence>
<comment type="caution">
    <text evidence="1">The sequence shown here is derived from an EMBL/GenBank/DDBJ whole genome shotgun (WGS) entry which is preliminary data.</text>
</comment>
<reference evidence="2" key="1">
    <citation type="journal article" date="2013" name="Genome">
        <title>Draft Genome Sequences of Porphyromonas crevioricanis JCM 15906T and Porphyromonas cansulci JCM 13913T Isolated from a Canine Oral Cavity.</title>
        <authorList>
            <person name="Sakamoto M."/>
            <person name="Tanaka N."/>
            <person name="Shiwa Y."/>
            <person name="Yoshikawa H."/>
            <person name="Ohkuma M."/>
        </authorList>
    </citation>
    <scope>NUCLEOTIDE SEQUENCE [LARGE SCALE GENOMIC DNA]</scope>
    <source>
        <strain evidence="2">JCM 15906</strain>
    </source>
</reference>
<gene>
    <name evidence="1" type="ORF">PORCRE_1565</name>
</gene>
<dbReference type="EMBL" id="BAOU01000044">
    <property type="protein sequence ID" value="GAD05856.1"/>
    <property type="molecule type" value="Genomic_DNA"/>
</dbReference>
<organism evidence="1 2">
    <name type="scientific">Porphyromonas crevioricanis JCM 15906</name>
    <dbReference type="NCBI Taxonomy" id="1305617"/>
    <lineage>
        <taxon>Bacteria</taxon>
        <taxon>Pseudomonadati</taxon>
        <taxon>Bacteroidota</taxon>
        <taxon>Bacteroidia</taxon>
        <taxon>Bacteroidales</taxon>
        <taxon>Porphyromonadaceae</taxon>
        <taxon>Porphyromonas</taxon>
    </lineage>
</organism>
<dbReference type="Proteomes" id="UP000018031">
    <property type="component" value="Unassembled WGS sequence"/>
</dbReference>
<name>T1CIC2_9PORP</name>
<protein>
    <submittedName>
        <fullName evidence="1">Uncharacterized protein</fullName>
    </submittedName>
</protein>
<accession>T1CIC2</accession>
<dbReference type="AlphaFoldDB" id="T1CIC2"/>
<proteinExistence type="predicted"/>
<reference evidence="1 2" key="2">
    <citation type="journal article" date="2013" name="Genome Announc.">
        <title>Draft Genome Sequences of Porphyromonas crevioricanis JCM 15906T and Porphyromonas cansulci JCM 13913T Isolated from a Canine Oral Cavity.</title>
        <authorList>
            <person name="Sakamoto M."/>
            <person name="Tanaka N."/>
            <person name="Shiwa Y."/>
            <person name="Yoshikawa H."/>
            <person name="Ohkuma M."/>
        </authorList>
    </citation>
    <scope>NUCLEOTIDE SEQUENCE [LARGE SCALE GENOMIC DNA]</scope>
    <source>
        <strain evidence="1 2">JCM 15906</strain>
    </source>
</reference>
<sequence>MQNKRPYNCLDRGYTQVKYLECTLSLYQNPHKASAIA</sequence>
<evidence type="ECO:0000313" key="1">
    <source>
        <dbReference type="EMBL" id="GAD05856.1"/>
    </source>
</evidence>